<dbReference type="Proteomes" id="UP000014760">
    <property type="component" value="Unassembled WGS sequence"/>
</dbReference>
<dbReference type="InterPro" id="IPR000209">
    <property type="entry name" value="Peptidase_S8/S53_dom"/>
</dbReference>
<evidence type="ECO:0000256" key="2">
    <source>
        <dbReference type="ARBA" id="ARBA00022670"/>
    </source>
</evidence>
<dbReference type="InterPro" id="IPR034182">
    <property type="entry name" value="Kexin/furin"/>
</dbReference>
<evidence type="ECO:0000256" key="14">
    <source>
        <dbReference type="RuleBase" id="RU003355"/>
    </source>
</evidence>
<dbReference type="SUPFAM" id="SSF54897">
    <property type="entry name" value="Protease propeptides/inhibitors"/>
    <property type="match status" value="1"/>
</dbReference>
<dbReference type="Gene3D" id="3.40.50.200">
    <property type="entry name" value="Peptidase S8/S53 domain"/>
    <property type="match status" value="1"/>
</dbReference>
<keyword evidence="10" id="KW-0865">Zymogen</keyword>
<dbReference type="PRINTS" id="PR00723">
    <property type="entry name" value="SUBTILISIN"/>
</dbReference>
<dbReference type="InterPro" id="IPR023828">
    <property type="entry name" value="Peptidase_S8_Ser-AS"/>
</dbReference>
<evidence type="ECO:0000256" key="8">
    <source>
        <dbReference type="ARBA" id="ARBA00022989"/>
    </source>
</evidence>
<dbReference type="InterPro" id="IPR038466">
    <property type="entry name" value="S8_pro-domain_sf"/>
</dbReference>
<dbReference type="InterPro" id="IPR002884">
    <property type="entry name" value="P_dom"/>
</dbReference>
<keyword evidence="7 13" id="KW-0720">Serine protease</keyword>
<feature type="active site" description="Charge relay system" evidence="12 13">
    <location>
        <position position="114"/>
    </location>
</feature>
<dbReference type="Gene3D" id="3.30.70.850">
    <property type="entry name" value="Peptidase S8, pro-domain"/>
    <property type="match status" value="1"/>
</dbReference>
<dbReference type="FunFam" id="3.40.50.200:FF:000005">
    <property type="entry name" value="Proprotein convertase subtilisin/kexin type 7"/>
    <property type="match status" value="1"/>
</dbReference>
<dbReference type="InterPro" id="IPR023827">
    <property type="entry name" value="Peptidase_S8_Asp-AS"/>
</dbReference>
<protein>
    <recommendedName>
        <fullName evidence="16">P/Homo B domain-containing protein</fullName>
    </recommendedName>
</protein>
<evidence type="ECO:0000256" key="11">
    <source>
        <dbReference type="ARBA" id="ARBA00023180"/>
    </source>
</evidence>
<dbReference type="Pfam" id="PF01483">
    <property type="entry name" value="P_proprotein"/>
    <property type="match status" value="1"/>
</dbReference>
<dbReference type="HOGENOM" id="CLU_002976_4_3_1"/>
<evidence type="ECO:0000256" key="3">
    <source>
        <dbReference type="ARBA" id="ARBA00022685"/>
    </source>
</evidence>
<dbReference type="GO" id="GO:0004252">
    <property type="term" value="F:serine-type endopeptidase activity"/>
    <property type="evidence" value="ECO:0007669"/>
    <property type="project" value="UniProtKB-UniRule"/>
</dbReference>
<dbReference type="InterPro" id="IPR032815">
    <property type="entry name" value="S8_pro-domain"/>
</dbReference>
<evidence type="ECO:0000256" key="1">
    <source>
        <dbReference type="ARBA" id="ARBA00004370"/>
    </source>
</evidence>
<evidence type="ECO:0000313" key="18">
    <source>
        <dbReference type="EnsemblMetazoa" id="CapteP161485"/>
    </source>
</evidence>
<evidence type="ECO:0000256" key="15">
    <source>
        <dbReference type="SAM" id="MobiDB-lite"/>
    </source>
</evidence>
<dbReference type="CDD" id="cd04059">
    <property type="entry name" value="Peptidases_S8_Protein_convertases_Kexins_Furin-like"/>
    <property type="match status" value="1"/>
</dbReference>
<dbReference type="PANTHER" id="PTHR42884">
    <property type="entry name" value="PROPROTEIN CONVERTASE SUBTILISIN/KEXIN-RELATED"/>
    <property type="match status" value="1"/>
</dbReference>
<evidence type="ECO:0000256" key="4">
    <source>
        <dbReference type="ARBA" id="ARBA00022692"/>
    </source>
</evidence>
<keyword evidence="11" id="KW-0325">Glycoprotein</keyword>
<dbReference type="PROSITE" id="PS00137">
    <property type="entry name" value="SUBTILASE_HIS"/>
    <property type="match status" value="1"/>
</dbReference>
<gene>
    <name evidence="17" type="ORF">CAPTEDRAFT_161485</name>
</gene>
<evidence type="ECO:0000256" key="7">
    <source>
        <dbReference type="ARBA" id="ARBA00022825"/>
    </source>
</evidence>
<comment type="similarity">
    <text evidence="13 14">Belongs to the peptidase S8 family.</text>
</comment>
<feature type="compositionally biased region" description="Polar residues" evidence="15">
    <location>
        <begin position="716"/>
        <end position="733"/>
    </location>
</feature>
<dbReference type="EnsemblMetazoa" id="CapteT161485">
    <property type="protein sequence ID" value="CapteP161485"/>
    <property type="gene ID" value="CapteG161485"/>
</dbReference>
<dbReference type="GO" id="GO:0000139">
    <property type="term" value="C:Golgi membrane"/>
    <property type="evidence" value="ECO:0007669"/>
    <property type="project" value="TreeGrafter"/>
</dbReference>
<dbReference type="InterPro" id="IPR015500">
    <property type="entry name" value="Peptidase_S8_subtilisin-rel"/>
</dbReference>
<dbReference type="STRING" id="283909.R7TUZ6"/>
<dbReference type="PROSITE" id="PS00138">
    <property type="entry name" value="SUBTILASE_SER"/>
    <property type="match status" value="1"/>
</dbReference>
<feature type="domain" description="P/Homo B" evidence="16">
    <location>
        <begin position="409"/>
        <end position="545"/>
    </location>
</feature>
<dbReference type="EMBL" id="KB308479">
    <property type="protein sequence ID" value="ELT97733.1"/>
    <property type="molecule type" value="Genomic_DNA"/>
</dbReference>
<dbReference type="OrthoDB" id="300641at2759"/>
<dbReference type="PROSITE" id="PS51829">
    <property type="entry name" value="P_HOMO_B"/>
    <property type="match status" value="1"/>
</dbReference>
<dbReference type="InterPro" id="IPR022398">
    <property type="entry name" value="Peptidase_S8_His-AS"/>
</dbReference>
<feature type="region of interest" description="Disordered" evidence="15">
    <location>
        <begin position="131"/>
        <end position="153"/>
    </location>
</feature>
<keyword evidence="8" id="KW-1133">Transmembrane helix</keyword>
<dbReference type="PROSITE" id="PS51892">
    <property type="entry name" value="SUBTILASE"/>
    <property type="match status" value="1"/>
</dbReference>
<keyword evidence="19" id="KW-1185">Reference proteome</keyword>
<comment type="subcellular location">
    <subcellularLocation>
        <location evidence="1">Membrane</location>
    </subcellularLocation>
</comment>
<reference evidence="18" key="3">
    <citation type="submission" date="2015-06" db="UniProtKB">
        <authorList>
            <consortium name="EnsemblMetazoa"/>
        </authorList>
    </citation>
    <scope>IDENTIFICATION</scope>
</reference>
<dbReference type="InterPro" id="IPR008979">
    <property type="entry name" value="Galactose-bd-like_sf"/>
</dbReference>
<dbReference type="PROSITE" id="PS00136">
    <property type="entry name" value="SUBTILASE_ASP"/>
    <property type="match status" value="1"/>
</dbReference>
<evidence type="ECO:0000256" key="13">
    <source>
        <dbReference type="PROSITE-ProRule" id="PRU01240"/>
    </source>
</evidence>
<dbReference type="Pfam" id="PF00082">
    <property type="entry name" value="Peptidase_S8"/>
    <property type="match status" value="1"/>
</dbReference>
<evidence type="ECO:0000256" key="6">
    <source>
        <dbReference type="ARBA" id="ARBA00022801"/>
    </source>
</evidence>
<proteinExistence type="inferred from homology"/>
<feature type="active site" description="Charge relay system" evidence="12 13">
    <location>
        <position position="333"/>
    </location>
</feature>
<name>R7TUZ6_CAPTE</name>
<dbReference type="Pfam" id="PF16470">
    <property type="entry name" value="S8_pro-domain"/>
    <property type="match status" value="1"/>
</dbReference>
<accession>R7TUZ6</accession>
<reference evidence="17 19" key="2">
    <citation type="journal article" date="2013" name="Nature">
        <title>Insights into bilaterian evolution from three spiralian genomes.</title>
        <authorList>
            <person name="Simakov O."/>
            <person name="Marletaz F."/>
            <person name="Cho S.J."/>
            <person name="Edsinger-Gonzales E."/>
            <person name="Havlak P."/>
            <person name="Hellsten U."/>
            <person name="Kuo D.H."/>
            <person name="Larsson T."/>
            <person name="Lv J."/>
            <person name="Arendt D."/>
            <person name="Savage R."/>
            <person name="Osoegawa K."/>
            <person name="de Jong P."/>
            <person name="Grimwood J."/>
            <person name="Chapman J.A."/>
            <person name="Shapiro H."/>
            <person name="Aerts A."/>
            <person name="Otillar R.P."/>
            <person name="Terry A.Y."/>
            <person name="Boore J.L."/>
            <person name="Grigoriev I.V."/>
            <person name="Lindberg D.R."/>
            <person name="Seaver E.C."/>
            <person name="Weisblat D.A."/>
            <person name="Putnam N.H."/>
            <person name="Rokhsar D.S."/>
        </authorList>
    </citation>
    <scope>NUCLEOTIDE SEQUENCE</scope>
    <source>
        <strain evidence="17 19">I ESC-2004</strain>
    </source>
</reference>
<keyword evidence="5" id="KW-0732">Signal</keyword>
<dbReference type="OMA" id="NGRMPFY"/>
<evidence type="ECO:0000256" key="5">
    <source>
        <dbReference type="ARBA" id="ARBA00022729"/>
    </source>
</evidence>
<dbReference type="SUPFAM" id="SSF49785">
    <property type="entry name" value="Galactose-binding domain-like"/>
    <property type="match status" value="1"/>
</dbReference>
<dbReference type="GO" id="GO:0016485">
    <property type="term" value="P:protein processing"/>
    <property type="evidence" value="ECO:0007669"/>
    <property type="project" value="TreeGrafter"/>
</dbReference>
<keyword evidence="4" id="KW-0812">Transmembrane</keyword>
<keyword evidence="6 13" id="KW-0378">Hydrolase</keyword>
<feature type="region of interest" description="Disordered" evidence="15">
    <location>
        <begin position="672"/>
        <end position="733"/>
    </location>
</feature>
<sequence length="733" mass="81154">MVADLVALETNLDNLGQIGEFRGHYYFAKNNLTEAEWWRVKEQSHQKLDSHHYVQWHMQQLVRSRQKRSVEFNDPMYHKQWHLRNRESPGYDINVTGVWEYGITGKGVTTAVIDDGLEWTNPDLRVNYSPEGSWDLNSNDADPMPHGEKEKNHHGTRCAGEIAAVADNSICGVGVAYGAKVAGIRVLDGPMTDSLEATAFMKGYTINDVYSCSWGPDDDGKTVDGPHYLAMRAMRLGVDYGRGGYGAIYVVASGNGGQRGDNCNYDGYANSIYTLTIGAVDEVGSMPFYAEECASMLAVTYSSGSGPYQRSIVTTDWMKDGGTGCTEGHTGTSAAAPIAAGIIALMLEAQPCLTWRDVQHLVVMTADKVDVDLAHWTTNAAGLHHSHKHGFGLMNAWALVNAAKAWEPVPWMTVFTSDELDVNTAIPGYMEAMELQYAVTKDRLQGYQLFSLEYVQAIVTIDHDRRGDVQIKLRCPSGTESILGASRPHDDSRDGFQGWTFSTVRCWGENPIGKWTLLVSDTGRVPMSRGHVVKWRLKLFGSPMTTDQVRVRRTLARDARSGRYLRDNITSPCQPPPLRNKMVKGLSERILKVLTLCSAFCAVMGIYQSLEYAFCYDDEKRSQYKLIGLVKRAQRLAEFENQAGAPDTETSRLLPAEVIPLIEVPQAESTDDVLSDSIYSESPSRESRMKRNKSSSSLPSSPCDASKKNFRVTRGDPSNNGPSTSSVNSRSAR</sequence>
<evidence type="ECO:0000256" key="10">
    <source>
        <dbReference type="ARBA" id="ARBA00023145"/>
    </source>
</evidence>
<evidence type="ECO:0000256" key="12">
    <source>
        <dbReference type="PIRSR" id="PIRSR615500-1"/>
    </source>
</evidence>
<reference evidence="19" key="1">
    <citation type="submission" date="2012-12" db="EMBL/GenBank/DDBJ databases">
        <authorList>
            <person name="Hellsten U."/>
            <person name="Grimwood J."/>
            <person name="Chapman J.A."/>
            <person name="Shapiro H."/>
            <person name="Aerts A."/>
            <person name="Otillar R.P."/>
            <person name="Terry A.Y."/>
            <person name="Boore J.L."/>
            <person name="Simakov O."/>
            <person name="Marletaz F."/>
            <person name="Cho S.-J."/>
            <person name="Edsinger-Gonzales E."/>
            <person name="Havlak P."/>
            <person name="Kuo D.-H."/>
            <person name="Larsson T."/>
            <person name="Lv J."/>
            <person name="Arendt D."/>
            <person name="Savage R."/>
            <person name="Osoegawa K."/>
            <person name="de Jong P."/>
            <person name="Lindberg D.R."/>
            <person name="Seaver E.C."/>
            <person name="Weisblat D.A."/>
            <person name="Putnam N.H."/>
            <person name="Grigoriev I.V."/>
            <person name="Rokhsar D.S."/>
        </authorList>
    </citation>
    <scope>NUCLEOTIDE SEQUENCE</scope>
    <source>
        <strain evidence="19">I ESC-2004</strain>
    </source>
</reference>
<keyword evidence="2 13" id="KW-0645">Protease</keyword>
<evidence type="ECO:0000256" key="9">
    <source>
        <dbReference type="ARBA" id="ARBA00023136"/>
    </source>
</evidence>
<dbReference type="Gene3D" id="2.60.120.260">
    <property type="entry name" value="Galactose-binding domain-like"/>
    <property type="match status" value="1"/>
</dbReference>
<evidence type="ECO:0000313" key="19">
    <source>
        <dbReference type="Proteomes" id="UP000014760"/>
    </source>
</evidence>
<dbReference type="InterPro" id="IPR036852">
    <property type="entry name" value="Peptidase_S8/S53_dom_sf"/>
</dbReference>
<evidence type="ECO:0000259" key="16">
    <source>
        <dbReference type="PROSITE" id="PS51829"/>
    </source>
</evidence>
<keyword evidence="9" id="KW-0472">Membrane</keyword>
<evidence type="ECO:0000313" key="17">
    <source>
        <dbReference type="EMBL" id="ELT97733.1"/>
    </source>
</evidence>
<dbReference type="AlphaFoldDB" id="R7TUZ6"/>
<keyword evidence="3" id="KW-0165">Cleavage on pair of basic residues</keyword>
<feature type="active site" description="Charge relay system" evidence="12 13">
    <location>
        <position position="154"/>
    </location>
</feature>
<dbReference type="FunFam" id="2.60.120.260:FF:000026">
    <property type="entry name" value="proprotein convertase subtilisin/kexin type 7"/>
    <property type="match status" value="1"/>
</dbReference>
<dbReference type="EMBL" id="AMQN01002114">
    <property type="status" value="NOT_ANNOTATED_CDS"/>
    <property type="molecule type" value="Genomic_DNA"/>
</dbReference>
<organism evidence="17">
    <name type="scientific">Capitella teleta</name>
    <name type="common">Polychaete worm</name>
    <dbReference type="NCBI Taxonomy" id="283909"/>
    <lineage>
        <taxon>Eukaryota</taxon>
        <taxon>Metazoa</taxon>
        <taxon>Spiralia</taxon>
        <taxon>Lophotrochozoa</taxon>
        <taxon>Annelida</taxon>
        <taxon>Polychaeta</taxon>
        <taxon>Sedentaria</taxon>
        <taxon>Scolecida</taxon>
        <taxon>Capitellidae</taxon>
        <taxon>Capitella</taxon>
    </lineage>
</organism>
<dbReference type="SUPFAM" id="SSF52743">
    <property type="entry name" value="Subtilisin-like"/>
    <property type="match status" value="1"/>
</dbReference>
<feature type="compositionally biased region" description="Basic and acidic residues" evidence="15">
    <location>
        <begin position="143"/>
        <end position="153"/>
    </location>
</feature>
<dbReference type="GO" id="GO:0005802">
    <property type="term" value="C:trans-Golgi network"/>
    <property type="evidence" value="ECO:0007669"/>
    <property type="project" value="TreeGrafter"/>
</dbReference>
<dbReference type="PANTHER" id="PTHR42884:SF28">
    <property type="entry name" value="PROPROTEIN CONVERTASE SUBTILISIN_KEXIN TYPE 7"/>
    <property type="match status" value="1"/>
</dbReference>